<evidence type="ECO:0000313" key="2">
    <source>
        <dbReference type="Proteomes" id="UP001165481"/>
    </source>
</evidence>
<dbReference type="Gene3D" id="3.40.50.300">
    <property type="entry name" value="P-loop containing nucleotide triphosphate hydrolases"/>
    <property type="match status" value="1"/>
</dbReference>
<dbReference type="PANTHER" id="PTHR40396">
    <property type="entry name" value="ATPASE-LIKE PROTEIN"/>
    <property type="match status" value="1"/>
</dbReference>
<protein>
    <recommendedName>
        <fullName evidence="3">ATP-binding protein</fullName>
    </recommendedName>
</protein>
<comment type="caution">
    <text evidence="1">The sequence shown here is derived from an EMBL/GenBank/DDBJ whole genome shotgun (WGS) entry which is preliminary data.</text>
</comment>
<sequence>MCDSWVRLTSVLIEHFRSVAHGELSLVNRRRVHSASVLGLCGQNGSGKTALIAALRVLQQILSRHSVDENLTEYIQAGERCARLSFDFCVRFDSGEVPVSYEFKIFRRLRLSTDAPDDEAEQGETVNPVIQDEKLYAALPEKNGGLRRTLLIDTSGNPFIPVSKYRQLIGRSPEARANLTVAKKLAEERRLSFIWSPALLEQIKQRMGSSPEALPLSEQVCKILQRLNLYGTAQLFVFGPAAGMPKHLDVLPLRMKYESSQEHTAPFGSVPLTLNGPALLPEPMFLSVQRNVHQISLVLEKLIPGLEIQLKDLGNELSSAGQMLKRVELVSVKNRTPIPLRYESEGIRKIIAVLPLLIGVYNRKSVTAAVDNLDSGIFEYLLGELLRIISEQGRGQLIFTSHNFRPLETLDKGSVAFTTANPLNCQY</sequence>
<gene>
    <name evidence="1" type="ORF">MUN46_009020</name>
</gene>
<keyword evidence="2" id="KW-1185">Reference proteome</keyword>
<dbReference type="EMBL" id="JAKZJU020000001">
    <property type="protein sequence ID" value="MDL2060073.1"/>
    <property type="molecule type" value="Genomic_DNA"/>
</dbReference>
<dbReference type="Proteomes" id="UP001165481">
    <property type="component" value="Unassembled WGS sequence"/>
</dbReference>
<organism evidence="1 2">
    <name type="scientific">Mesosutterella faecium</name>
    <dbReference type="NCBI Taxonomy" id="2925194"/>
    <lineage>
        <taxon>Bacteria</taxon>
        <taxon>Pseudomonadati</taxon>
        <taxon>Pseudomonadota</taxon>
        <taxon>Betaproteobacteria</taxon>
        <taxon>Burkholderiales</taxon>
        <taxon>Sutterellaceae</taxon>
        <taxon>Mesosutterella</taxon>
    </lineage>
</organism>
<proteinExistence type="predicted"/>
<dbReference type="SUPFAM" id="SSF52540">
    <property type="entry name" value="P-loop containing nucleoside triphosphate hydrolases"/>
    <property type="match status" value="1"/>
</dbReference>
<reference evidence="1" key="1">
    <citation type="submission" date="2023-03" db="EMBL/GenBank/DDBJ databases">
        <title>Mesosutterella sp. nov. isolated from porcine feces.</title>
        <authorList>
            <person name="Yu S."/>
        </authorList>
    </citation>
    <scope>NUCLEOTIDE SEQUENCE</scope>
    <source>
        <strain evidence="1">AGMB02718</strain>
    </source>
</reference>
<evidence type="ECO:0008006" key="3">
    <source>
        <dbReference type="Google" id="ProtNLM"/>
    </source>
</evidence>
<accession>A0ABT7INV9</accession>
<dbReference type="PANTHER" id="PTHR40396:SF1">
    <property type="entry name" value="ATPASE AAA-TYPE CORE DOMAIN-CONTAINING PROTEIN"/>
    <property type="match status" value="1"/>
</dbReference>
<evidence type="ECO:0000313" key="1">
    <source>
        <dbReference type="EMBL" id="MDL2060073.1"/>
    </source>
</evidence>
<name>A0ABT7INV9_9BURK</name>
<dbReference type="InterPro" id="IPR027417">
    <property type="entry name" value="P-loop_NTPase"/>
</dbReference>
<dbReference type="RefSeq" id="WP_243377756.1">
    <property type="nucleotide sequence ID" value="NZ_JAKZJU020000001.1"/>
</dbReference>